<gene>
    <name evidence="2" type="ORF">HMPREF0580_0358</name>
</gene>
<name>E0QN94_9ACTO</name>
<organism evidence="2 3">
    <name type="scientific">Mobiluncus mulieris ATCC 35239</name>
    <dbReference type="NCBI Taxonomy" id="871571"/>
    <lineage>
        <taxon>Bacteria</taxon>
        <taxon>Bacillati</taxon>
        <taxon>Actinomycetota</taxon>
        <taxon>Actinomycetes</taxon>
        <taxon>Actinomycetales</taxon>
        <taxon>Actinomycetaceae</taxon>
        <taxon>Mobiluncus</taxon>
    </lineage>
</organism>
<keyword evidence="1" id="KW-0732">Signal</keyword>
<proteinExistence type="predicted"/>
<dbReference type="HOGENOM" id="CLU_949336_0_0_11"/>
<feature type="chain" id="PRO_5003139140" evidence="1">
    <location>
        <begin position="22"/>
        <end position="293"/>
    </location>
</feature>
<evidence type="ECO:0000313" key="2">
    <source>
        <dbReference type="EMBL" id="EFM46866.1"/>
    </source>
</evidence>
<sequence>MRRKTLVVIILALTVLMGGCADNVAITKASTEVKLKKTEIAYPWFYEKGVGYEGGLSAIEVSRCLLHLDFSPPLDSNDSKSYYETVKGKFVWDPTTPEVKKARWFAEIAEKVKTGNSDAITEVITTLHQLIQAYHPDKVGFSFSLRTYPYAFAMDLVGNKKAEVLSWKEILENLGIEDEPGVVQLVNLLPSSEQAVKVRYVKNSLESLCLAYRKFMVYADNLWYLNKKEYKVSFNREKDMINFRLYRRAILPLIGGDFSPEDKRISAFNPNIWDFEKLINAKYKGLIYYSEFD</sequence>
<dbReference type="PROSITE" id="PS51257">
    <property type="entry name" value="PROKAR_LIPOPROTEIN"/>
    <property type="match status" value="1"/>
</dbReference>
<feature type="signal peptide" evidence="1">
    <location>
        <begin position="1"/>
        <end position="21"/>
    </location>
</feature>
<evidence type="ECO:0000313" key="3">
    <source>
        <dbReference type="Proteomes" id="UP000003045"/>
    </source>
</evidence>
<protein>
    <submittedName>
        <fullName evidence="2">Uncharacterized protein</fullName>
    </submittedName>
</protein>
<dbReference type="AlphaFoldDB" id="E0QN94"/>
<evidence type="ECO:0000256" key="1">
    <source>
        <dbReference type="SAM" id="SignalP"/>
    </source>
</evidence>
<comment type="caution">
    <text evidence="2">The sequence shown here is derived from an EMBL/GenBank/DDBJ whole genome shotgun (WGS) entry which is preliminary data.</text>
</comment>
<dbReference type="EMBL" id="AEET01000012">
    <property type="protein sequence ID" value="EFM46866.1"/>
    <property type="molecule type" value="Genomic_DNA"/>
</dbReference>
<dbReference type="STRING" id="871571.HMPREF0580_0358"/>
<dbReference type="Proteomes" id="UP000003045">
    <property type="component" value="Unassembled WGS sequence"/>
</dbReference>
<accession>E0QN94</accession>
<keyword evidence="3" id="KW-1185">Reference proteome</keyword>
<reference evidence="2" key="1">
    <citation type="submission" date="2010-08" db="EMBL/GenBank/DDBJ databases">
        <authorList>
            <person name="Muzny D."/>
            <person name="Qin X."/>
            <person name="Deng J."/>
            <person name="Jiang H."/>
            <person name="Liu Y."/>
            <person name="Qu J."/>
            <person name="Song X.-Z."/>
            <person name="Zhang L."/>
            <person name="Thornton R."/>
            <person name="Coyle M."/>
            <person name="Francisco L."/>
            <person name="Jackson L."/>
            <person name="Javaid M."/>
            <person name="Korchina V."/>
            <person name="Kovar C."/>
            <person name="Mata R."/>
            <person name="Mathew T."/>
            <person name="Ngo R."/>
            <person name="Nguyen L."/>
            <person name="Nguyen N."/>
            <person name="Okwuonu G."/>
            <person name="Ongeri F."/>
            <person name="Pham C."/>
            <person name="Simmons D."/>
            <person name="Wilczek-Boney K."/>
            <person name="Hale W."/>
            <person name="Jakkamsetti A."/>
            <person name="Pham P."/>
            <person name="Ruth R."/>
            <person name="San Lucas F."/>
            <person name="Warren J."/>
            <person name="Zhang J."/>
            <person name="Zhao Z."/>
            <person name="Zhou C."/>
            <person name="Zhu D."/>
            <person name="Lee S."/>
            <person name="Bess C."/>
            <person name="Blankenburg K."/>
            <person name="Forbes L."/>
            <person name="Fu Q."/>
            <person name="Gubbala S."/>
            <person name="Hirani K."/>
            <person name="Jayaseelan J.C."/>
            <person name="Lara F."/>
            <person name="Munidasa M."/>
            <person name="Palculict T."/>
            <person name="Patil S."/>
            <person name="Pu L.-L."/>
            <person name="Saada N."/>
            <person name="Tang L."/>
            <person name="Weissenberger G."/>
            <person name="Zhu Y."/>
            <person name="Hemphill L."/>
            <person name="Shang Y."/>
            <person name="Youmans B."/>
            <person name="Ayvaz T."/>
            <person name="Ross M."/>
            <person name="Santibanez J."/>
            <person name="Aqrawi P."/>
            <person name="Gross S."/>
            <person name="Joshi V."/>
            <person name="Fowler G."/>
            <person name="Nazareth L."/>
            <person name="Reid J."/>
            <person name="Worley K."/>
            <person name="Petrosino J."/>
            <person name="Highlander S."/>
            <person name="Gibbs R."/>
        </authorList>
    </citation>
    <scope>NUCLEOTIDE SEQUENCE [LARGE SCALE GENOMIC DNA]</scope>
    <source>
        <strain evidence="2">ATCC 35239</strain>
    </source>
</reference>